<evidence type="ECO:0000259" key="4">
    <source>
        <dbReference type="PROSITE" id="PS50893"/>
    </source>
</evidence>
<name>A0ABV7UZH6_9SPHN</name>
<protein>
    <submittedName>
        <fullName evidence="5">ATP-binding cassette domain-containing protein</fullName>
    </submittedName>
</protein>
<evidence type="ECO:0000256" key="3">
    <source>
        <dbReference type="ARBA" id="ARBA00022840"/>
    </source>
</evidence>
<dbReference type="RefSeq" id="WP_191326078.1">
    <property type="nucleotide sequence ID" value="NZ_JBHRYE010000004.1"/>
</dbReference>
<dbReference type="EMBL" id="JBHRYE010000004">
    <property type="protein sequence ID" value="MFC3670223.1"/>
    <property type="molecule type" value="Genomic_DNA"/>
</dbReference>
<accession>A0ABV7UZH6</accession>
<dbReference type="InterPro" id="IPR050611">
    <property type="entry name" value="ABCF"/>
</dbReference>
<organism evidence="5 6">
    <name type="scientific">Novosphingobium pokkalii</name>
    <dbReference type="NCBI Taxonomy" id="1770194"/>
    <lineage>
        <taxon>Bacteria</taxon>
        <taxon>Pseudomonadati</taxon>
        <taxon>Pseudomonadota</taxon>
        <taxon>Alphaproteobacteria</taxon>
        <taxon>Sphingomonadales</taxon>
        <taxon>Sphingomonadaceae</taxon>
        <taxon>Novosphingobium</taxon>
    </lineage>
</organism>
<keyword evidence="3 5" id="KW-0067">ATP-binding</keyword>
<dbReference type="InterPro" id="IPR027417">
    <property type="entry name" value="P-loop_NTPase"/>
</dbReference>
<evidence type="ECO:0000256" key="1">
    <source>
        <dbReference type="ARBA" id="ARBA00022737"/>
    </source>
</evidence>
<dbReference type="GO" id="GO:0005524">
    <property type="term" value="F:ATP binding"/>
    <property type="evidence" value="ECO:0007669"/>
    <property type="project" value="UniProtKB-KW"/>
</dbReference>
<dbReference type="InterPro" id="IPR017871">
    <property type="entry name" value="ABC_transporter-like_CS"/>
</dbReference>
<gene>
    <name evidence="5" type="ORF">ACFOOT_02185</name>
</gene>
<keyword evidence="6" id="KW-1185">Reference proteome</keyword>
<dbReference type="InterPro" id="IPR003593">
    <property type="entry name" value="AAA+_ATPase"/>
</dbReference>
<evidence type="ECO:0000313" key="5">
    <source>
        <dbReference type="EMBL" id="MFC3670223.1"/>
    </source>
</evidence>
<feature type="domain" description="ABC transporter" evidence="4">
    <location>
        <begin position="337"/>
        <end position="525"/>
    </location>
</feature>
<dbReference type="SUPFAM" id="SSF52540">
    <property type="entry name" value="P-loop containing nucleoside triphosphate hydrolases"/>
    <property type="match status" value="2"/>
</dbReference>
<keyword evidence="1" id="KW-0677">Repeat</keyword>
<dbReference type="Gene3D" id="3.40.50.300">
    <property type="entry name" value="P-loop containing nucleotide triphosphate hydrolases"/>
    <property type="match status" value="2"/>
</dbReference>
<reference evidence="6" key="1">
    <citation type="journal article" date="2019" name="Int. J. Syst. Evol. Microbiol.">
        <title>The Global Catalogue of Microorganisms (GCM) 10K type strain sequencing project: providing services to taxonomists for standard genome sequencing and annotation.</title>
        <authorList>
            <consortium name="The Broad Institute Genomics Platform"/>
            <consortium name="The Broad Institute Genome Sequencing Center for Infectious Disease"/>
            <person name="Wu L."/>
            <person name="Ma J."/>
        </authorList>
    </citation>
    <scope>NUCLEOTIDE SEQUENCE [LARGE SCALE GENOMIC DNA]</scope>
    <source>
        <strain evidence="6">KCTC 42224</strain>
    </source>
</reference>
<proteinExistence type="predicted"/>
<comment type="caution">
    <text evidence="5">The sequence shown here is derived from an EMBL/GenBank/DDBJ whole genome shotgun (WGS) entry which is preliminary data.</text>
</comment>
<dbReference type="SMART" id="SM00382">
    <property type="entry name" value="AAA"/>
    <property type="match status" value="2"/>
</dbReference>
<dbReference type="PROSITE" id="PS00211">
    <property type="entry name" value="ABC_TRANSPORTER_1"/>
    <property type="match status" value="1"/>
</dbReference>
<dbReference type="Proteomes" id="UP001595683">
    <property type="component" value="Unassembled WGS sequence"/>
</dbReference>
<sequence length="525" mass="56166">MPAFLTLDSISVFTPDGKTLFDGLTLAFGRERTGIVGRNGSGKTTLLNIMAGVAEPRSGSIMRAGTTAVLEQAWSDLSISVAAGLGVAHELDRLGRLASGTGSAADAAHADWTLEARAHAALRGCGLDPAMLTRRIESLSGGERTRLAIARATLTDADLLLLDEPTNNLDAEGRSLIAALIAGWRGGVVVASHDRALLEDMDRIVTVSPLGAETFGGGWSAYVAARDAARALAAAELERAGQEVRSVGRAVQQQRERKERRDKAGRAWRAKGIDDKMFLDAEKGRAERSAARDHHLADRLLEDATAERDAARRRVEVLTPLSMHLPSSRLPADRRLVVFDDVKLERDGRTIFESLSFEVRGPERVALAGRNGAGKTSVIDLIRGTLLPSAGTVWTVGRGIALLDQHVSLLERAETILANYRRLHPDQSEQEARAALARFGFRNRATEQSTATLSGGERLRAGLACTMSGPTAPQLLLLDEPTNHLDADAIEALEAALGDYDGAIIVASHDAAFPHAVEVGRHICL</sequence>
<dbReference type="PROSITE" id="PS50893">
    <property type="entry name" value="ABC_TRANSPORTER_2"/>
    <property type="match status" value="2"/>
</dbReference>
<dbReference type="PANTHER" id="PTHR19211">
    <property type="entry name" value="ATP-BINDING TRANSPORT PROTEIN-RELATED"/>
    <property type="match status" value="1"/>
</dbReference>
<evidence type="ECO:0000256" key="2">
    <source>
        <dbReference type="ARBA" id="ARBA00022741"/>
    </source>
</evidence>
<dbReference type="CDD" id="cd03221">
    <property type="entry name" value="ABCF_EF-3"/>
    <property type="match status" value="1"/>
</dbReference>
<dbReference type="InterPro" id="IPR003439">
    <property type="entry name" value="ABC_transporter-like_ATP-bd"/>
</dbReference>
<evidence type="ECO:0000313" key="6">
    <source>
        <dbReference type="Proteomes" id="UP001595683"/>
    </source>
</evidence>
<dbReference type="PANTHER" id="PTHR19211:SF6">
    <property type="entry name" value="BLL7188 PROTEIN"/>
    <property type="match status" value="1"/>
</dbReference>
<dbReference type="Pfam" id="PF00005">
    <property type="entry name" value="ABC_tran"/>
    <property type="match status" value="2"/>
</dbReference>
<feature type="domain" description="ABC transporter" evidence="4">
    <location>
        <begin position="5"/>
        <end position="234"/>
    </location>
</feature>
<keyword evidence="2" id="KW-0547">Nucleotide-binding</keyword>